<evidence type="ECO:0000313" key="3">
    <source>
        <dbReference type="Proteomes" id="UP000242869"/>
    </source>
</evidence>
<evidence type="ECO:0000256" key="1">
    <source>
        <dbReference type="SAM" id="MobiDB-lite"/>
    </source>
</evidence>
<dbReference type="STRING" id="83765.SAMN05660284_00143"/>
<name>A0A1I4V6E6_9NEIS</name>
<gene>
    <name evidence="2" type="ORF">SAMN05660284_00143</name>
</gene>
<dbReference type="AlphaFoldDB" id="A0A1I4V6E6"/>
<reference evidence="3" key="1">
    <citation type="submission" date="2016-10" db="EMBL/GenBank/DDBJ databases">
        <authorList>
            <person name="Varghese N."/>
            <person name="Submissions S."/>
        </authorList>
    </citation>
    <scope>NUCLEOTIDE SEQUENCE [LARGE SCALE GENOMIC DNA]</scope>
    <source>
        <strain evidence="3">DSM 6150</strain>
    </source>
</reference>
<proteinExistence type="predicted"/>
<organism evidence="2 3">
    <name type="scientific">Formivibrio citricus</name>
    <dbReference type="NCBI Taxonomy" id="83765"/>
    <lineage>
        <taxon>Bacteria</taxon>
        <taxon>Pseudomonadati</taxon>
        <taxon>Pseudomonadota</taxon>
        <taxon>Betaproteobacteria</taxon>
        <taxon>Neisseriales</taxon>
        <taxon>Chitinibacteraceae</taxon>
        <taxon>Formivibrio</taxon>
    </lineage>
</organism>
<dbReference type="OrthoDB" id="3288815at2"/>
<dbReference type="EMBL" id="FOVE01000001">
    <property type="protein sequence ID" value="SFM96731.1"/>
    <property type="molecule type" value="Genomic_DNA"/>
</dbReference>
<accession>A0A1I4V6E6</accession>
<evidence type="ECO:0000313" key="2">
    <source>
        <dbReference type="EMBL" id="SFM96731.1"/>
    </source>
</evidence>
<keyword evidence="3" id="KW-1185">Reference proteome</keyword>
<feature type="region of interest" description="Disordered" evidence="1">
    <location>
        <begin position="195"/>
        <end position="217"/>
    </location>
</feature>
<sequence length="217" mass="24647">MERHEDLARQLEAISHILPLWKKNLALARQQVEQGGGMVATRFSGIVERLRRAILQSAEEGGELDGCLASTFVGMQEELRDLQLGDQNLRQATAQAQRMVDAMLERLETAILREQESARALREESAGIQAEIAEMLVALQHHDRVSQILGHVERDLDKMFGKLNEITRAWRNGDSVPEIELEHWLEELERSYSTQEQRTVHHGQTASAPSDNDITFF</sequence>
<dbReference type="Proteomes" id="UP000242869">
    <property type="component" value="Unassembled WGS sequence"/>
</dbReference>
<dbReference type="RefSeq" id="WP_091189706.1">
    <property type="nucleotide sequence ID" value="NZ_FOVE01000001.1"/>
</dbReference>
<protein>
    <submittedName>
        <fullName evidence="2">Methyl-accepting chemotaxis protein</fullName>
    </submittedName>
</protein>